<evidence type="ECO:0000313" key="3">
    <source>
        <dbReference type="EMBL" id="GGN01719.1"/>
    </source>
</evidence>
<dbReference type="EMBL" id="BMNZ01000006">
    <property type="protein sequence ID" value="GGN01719.1"/>
    <property type="molecule type" value="Genomic_DNA"/>
</dbReference>
<keyword evidence="2" id="KW-0472">Membrane</keyword>
<keyword evidence="2" id="KW-1133">Transmembrane helix</keyword>
<keyword evidence="2" id="KW-0812">Transmembrane</keyword>
<dbReference type="Pfam" id="PF04286">
    <property type="entry name" value="DUF445"/>
    <property type="match status" value="1"/>
</dbReference>
<proteinExistence type="predicted"/>
<organism evidence="3 4">
    <name type="scientific">Terrabacter tumescens</name>
    <dbReference type="NCBI Taxonomy" id="60443"/>
    <lineage>
        <taxon>Bacteria</taxon>
        <taxon>Bacillati</taxon>
        <taxon>Actinomycetota</taxon>
        <taxon>Actinomycetes</taxon>
        <taxon>Micrococcales</taxon>
        <taxon>Intrasporangiaceae</taxon>
        <taxon>Terrabacter</taxon>
    </lineage>
</organism>
<dbReference type="RefSeq" id="WP_030199954.1">
    <property type="nucleotide sequence ID" value="NZ_BMNZ01000006.1"/>
</dbReference>
<evidence type="ECO:0000256" key="1">
    <source>
        <dbReference type="SAM" id="MobiDB-lite"/>
    </source>
</evidence>
<dbReference type="PANTHER" id="PTHR38442:SF1">
    <property type="entry name" value="INNER MEMBRANE PROTEIN"/>
    <property type="match status" value="1"/>
</dbReference>
<comment type="caution">
    <text evidence="3">The sequence shown here is derived from an EMBL/GenBank/DDBJ whole genome shotgun (WGS) entry which is preliminary data.</text>
</comment>
<sequence>MDTTPQATREPDLGDDPTAAGALGAAPAAAPSGSGHRSGSGGARGTSGPGGTGGTAGSGPLGFIVDPALDAQRRRDLRQMRLVATGLLVLAAVVYVVTRGHDEGLLGFVNAGAEASMVGACADWFAVTAIFRHPLGLPIPHTALIPRKKEMIGRSLEEFVSENFMREDIIRERVLDAEPTRRAAEWALAPGHAKRLVDEVATVTVHALHRIPDEDVRAVIEQAVLPRLAQEPISSLAGGLLDQVVRDEAHVGLVDLALDEFRVWLVDNEDLFESLITQRAPAWVPDAINDLVARKIHVEALKWLADIRNDPRHDVRLALDKLLIDLADDLQHDPVTQAKAERLKERVLSHPQVADTAMSLWASFRAVVIAALEDEGGPVRTRAVREVTALAERLLADEPLRERIDARICDATIYAVDRYGTELTRIISDTVDRWDGKETAERVELQVGRDLQFIRINGTLVGGLIGMLIHAVSIVLPS</sequence>
<dbReference type="InterPro" id="IPR007383">
    <property type="entry name" value="DUF445"/>
</dbReference>
<reference evidence="4" key="1">
    <citation type="journal article" date="2019" name="Int. J. Syst. Evol. Microbiol.">
        <title>The Global Catalogue of Microorganisms (GCM) 10K type strain sequencing project: providing services to taxonomists for standard genome sequencing and annotation.</title>
        <authorList>
            <consortium name="The Broad Institute Genomics Platform"/>
            <consortium name="The Broad Institute Genome Sequencing Center for Infectious Disease"/>
            <person name="Wu L."/>
            <person name="Ma J."/>
        </authorList>
    </citation>
    <scope>NUCLEOTIDE SEQUENCE [LARGE SCALE GENOMIC DNA]</scope>
    <source>
        <strain evidence="4">JCM 1365</strain>
    </source>
</reference>
<feature type="compositionally biased region" description="Gly residues" evidence="1">
    <location>
        <begin position="36"/>
        <end position="59"/>
    </location>
</feature>
<protein>
    <submittedName>
        <fullName evidence="3">Membrane protein</fullName>
    </submittedName>
</protein>
<dbReference type="Proteomes" id="UP000623461">
    <property type="component" value="Unassembled WGS sequence"/>
</dbReference>
<feature type="transmembrane region" description="Helical" evidence="2">
    <location>
        <begin position="82"/>
        <end position="98"/>
    </location>
</feature>
<gene>
    <name evidence="3" type="ORF">GCM10009721_31190</name>
</gene>
<feature type="region of interest" description="Disordered" evidence="1">
    <location>
        <begin position="1"/>
        <end position="59"/>
    </location>
</feature>
<feature type="compositionally biased region" description="Low complexity" evidence="1">
    <location>
        <begin position="16"/>
        <end position="35"/>
    </location>
</feature>
<accession>A0ABQ2I9D2</accession>
<evidence type="ECO:0000256" key="2">
    <source>
        <dbReference type="SAM" id="Phobius"/>
    </source>
</evidence>
<evidence type="ECO:0000313" key="4">
    <source>
        <dbReference type="Proteomes" id="UP000623461"/>
    </source>
</evidence>
<keyword evidence="4" id="KW-1185">Reference proteome</keyword>
<dbReference type="PANTHER" id="PTHR38442">
    <property type="entry name" value="INNER MEMBRANE PROTEIN-RELATED"/>
    <property type="match status" value="1"/>
</dbReference>
<name>A0ABQ2I9D2_9MICO</name>